<dbReference type="GO" id="GO:0006353">
    <property type="term" value="P:DNA-templated transcription termination"/>
    <property type="evidence" value="ECO:0007669"/>
    <property type="project" value="InterPro"/>
</dbReference>
<dbReference type="NCBIfam" id="TIGR01951">
    <property type="entry name" value="nusB"/>
    <property type="match status" value="1"/>
</dbReference>
<dbReference type="RefSeq" id="WP_093144536.1">
    <property type="nucleotide sequence ID" value="NZ_BMWO01000005.1"/>
</dbReference>
<evidence type="ECO:0000256" key="2">
    <source>
        <dbReference type="ARBA" id="ARBA00022814"/>
    </source>
</evidence>
<dbReference type="PANTHER" id="PTHR11078:SF3">
    <property type="entry name" value="ANTITERMINATION NUSB DOMAIN-CONTAINING PROTEIN"/>
    <property type="match status" value="1"/>
</dbReference>
<dbReference type="SUPFAM" id="SSF48013">
    <property type="entry name" value="NusB-like"/>
    <property type="match status" value="1"/>
</dbReference>
<keyword evidence="8" id="KW-1185">Reference proteome</keyword>
<dbReference type="Pfam" id="PF01029">
    <property type="entry name" value="NusB"/>
    <property type="match status" value="1"/>
</dbReference>
<dbReference type="InterPro" id="IPR006027">
    <property type="entry name" value="NusB_RsmB_TIM44"/>
</dbReference>
<dbReference type="GO" id="GO:0031564">
    <property type="term" value="P:transcription antitermination"/>
    <property type="evidence" value="ECO:0007669"/>
    <property type="project" value="UniProtKB-KW"/>
</dbReference>
<dbReference type="OrthoDB" id="9787568at2"/>
<keyword evidence="2" id="KW-0889">Transcription antitermination</keyword>
<evidence type="ECO:0000256" key="4">
    <source>
        <dbReference type="ARBA" id="ARBA00023015"/>
    </source>
</evidence>
<reference evidence="7 8" key="1">
    <citation type="submission" date="2016-10" db="EMBL/GenBank/DDBJ databases">
        <authorList>
            <person name="de Groot N.N."/>
        </authorList>
    </citation>
    <scope>NUCLEOTIDE SEQUENCE [LARGE SCALE GENOMIC DNA]</scope>
    <source>
        <strain evidence="7 8">DSM 16195</strain>
    </source>
</reference>
<dbReference type="InterPro" id="IPR035926">
    <property type="entry name" value="NusB-like_sf"/>
</dbReference>
<name>A0A1G7GY51_9FLAO</name>
<feature type="domain" description="NusB/RsmB/TIM44" evidence="6">
    <location>
        <begin position="205"/>
        <end position="298"/>
    </location>
</feature>
<accession>A0A1G7GY51</accession>
<dbReference type="Gene3D" id="1.10.940.10">
    <property type="entry name" value="NusB-like"/>
    <property type="match status" value="1"/>
</dbReference>
<dbReference type="AlphaFoldDB" id="A0A1G7GY51"/>
<sequence length="314" mass="36801">MLTRRHIRVKVVQSIYAYNQTEHPDLGKQEKFLFYSIEQMLDLYLLTLQLLVEMRDHAENFLVVSQKKHLATALEKNPSKTFIDNKVLRLIGSNSVFMDTIDKKGLNYWAQDAEYVAILFNKLKEQDWYNEYLLKTDTTYKEDQAFVVKMFKDVIAPNDKFYEYLEDKRLTWIDDFPIVNTAIVKMLSKLSEKNVATVLIPELYKDIEDRDFALQLLRKVILNDEKLSSEIDGKTPNWDKERIAEIDMIILKLGIAEFLYFPSIPVRATINEYLEISKEYSTPKSSIFINGILDKLVKEFESAKKLNKIGRGLK</sequence>
<evidence type="ECO:0000256" key="3">
    <source>
        <dbReference type="ARBA" id="ARBA00022884"/>
    </source>
</evidence>
<gene>
    <name evidence="7" type="ORF">SAMN05421855_103392</name>
</gene>
<evidence type="ECO:0000256" key="1">
    <source>
        <dbReference type="ARBA" id="ARBA00005952"/>
    </source>
</evidence>
<dbReference type="GO" id="GO:0003723">
    <property type="term" value="F:RNA binding"/>
    <property type="evidence" value="ECO:0007669"/>
    <property type="project" value="UniProtKB-KW"/>
</dbReference>
<keyword evidence="5" id="KW-0804">Transcription</keyword>
<protein>
    <submittedName>
        <fullName evidence="7">N utilization substance protein B</fullName>
    </submittedName>
</protein>
<evidence type="ECO:0000313" key="7">
    <source>
        <dbReference type="EMBL" id="SDE93021.1"/>
    </source>
</evidence>
<comment type="similarity">
    <text evidence="1">Belongs to the NusB family.</text>
</comment>
<dbReference type="STRING" id="227084.SAMN05421855_103392"/>
<keyword evidence="3" id="KW-0694">RNA-binding</keyword>
<dbReference type="EMBL" id="FNBA01000003">
    <property type="protein sequence ID" value="SDE93021.1"/>
    <property type="molecule type" value="Genomic_DNA"/>
</dbReference>
<proteinExistence type="inferred from homology"/>
<evidence type="ECO:0000259" key="6">
    <source>
        <dbReference type="Pfam" id="PF01029"/>
    </source>
</evidence>
<dbReference type="GO" id="GO:0005829">
    <property type="term" value="C:cytosol"/>
    <property type="evidence" value="ECO:0007669"/>
    <property type="project" value="TreeGrafter"/>
</dbReference>
<keyword evidence="4" id="KW-0805">Transcription regulation</keyword>
<evidence type="ECO:0000313" key="8">
    <source>
        <dbReference type="Proteomes" id="UP000199321"/>
    </source>
</evidence>
<dbReference type="Proteomes" id="UP000199321">
    <property type="component" value="Unassembled WGS sequence"/>
</dbReference>
<organism evidence="7 8">
    <name type="scientific">Ulvibacter litoralis</name>
    <dbReference type="NCBI Taxonomy" id="227084"/>
    <lineage>
        <taxon>Bacteria</taxon>
        <taxon>Pseudomonadati</taxon>
        <taxon>Bacteroidota</taxon>
        <taxon>Flavobacteriia</taxon>
        <taxon>Flavobacteriales</taxon>
        <taxon>Flavobacteriaceae</taxon>
        <taxon>Ulvibacter</taxon>
    </lineage>
</organism>
<evidence type="ECO:0000256" key="5">
    <source>
        <dbReference type="ARBA" id="ARBA00023163"/>
    </source>
</evidence>
<dbReference type="InterPro" id="IPR011605">
    <property type="entry name" value="NusB_fam"/>
</dbReference>
<dbReference type="PANTHER" id="PTHR11078">
    <property type="entry name" value="N UTILIZATION SUBSTANCE PROTEIN B-RELATED"/>
    <property type="match status" value="1"/>
</dbReference>